<evidence type="ECO:0000256" key="4">
    <source>
        <dbReference type="PROSITE-ProRule" id="PRU00510"/>
    </source>
</evidence>
<name>A0A4S5CJV2_AERVE</name>
<dbReference type="RefSeq" id="WP_136502077.1">
    <property type="nucleotide sequence ID" value="NZ_SSUX01000011.1"/>
</dbReference>
<evidence type="ECO:0000313" key="6">
    <source>
        <dbReference type="EMBL" id="THJ43638.1"/>
    </source>
</evidence>
<reference evidence="6 7" key="1">
    <citation type="submission" date="2019-04" db="EMBL/GenBank/DDBJ databases">
        <title>Comparative genomics of Aeromonas veronii strains pathogenic to fish.</title>
        <authorList>
            <person name="Cascarano M.C."/>
            <person name="Smyrli M."/>
            <person name="Katharios P."/>
        </authorList>
    </citation>
    <scope>NUCLEOTIDE SEQUENCE [LARGE SCALE GENOMIC DNA]</scope>
    <source>
        <strain evidence="6 7">XU1</strain>
    </source>
</reference>
<dbReference type="InterPro" id="IPR000962">
    <property type="entry name" value="Znf_DskA_TraR"/>
</dbReference>
<gene>
    <name evidence="6" type="ORF">E8Q35_15135</name>
</gene>
<dbReference type="PROSITE" id="PS51128">
    <property type="entry name" value="ZF_DKSA_2"/>
    <property type="match status" value="1"/>
</dbReference>
<evidence type="ECO:0000256" key="1">
    <source>
        <dbReference type="ARBA" id="ARBA00022723"/>
    </source>
</evidence>
<comment type="caution">
    <text evidence="6">The sequence shown here is derived from an EMBL/GenBank/DDBJ whole genome shotgun (WGS) entry which is preliminary data.</text>
</comment>
<dbReference type="SUPFAM" id="SSF57716">
    <property type="entry name" value="Glucocorticoid receptor-like (DNA-binding domain)"/>
    <property type="match status" value="1"/>
</dbReference>
<protein>
    <recommendedName>
        <fullName evidence="5">Zinc finger DksA/TraR C4-type domain-containing protein</fullName>
    </recommendedName>
</protein>
<accession>A0A4S5CJV2</accession>
<dbReference type="Pfam" id="PF01258">
    <property type="entry name" value="zf-dskA_traR"/>
    <property type="match status" value="1"/>
</dbReference>
<keyword evidence="2" id="KW-0863">Zinc-finger</keyword>
<dbReference type="Gene3D" id="1.20.120.910">
    <property type="entry name" value="DksA, coiled-coil domain"/>
    <property type="match status" value="1"/>
</dbReference>
<evidence type="ECO:0000259" key="5">
    <source>
        <dbReference type="Pfam" id="PF01258"/>
    </source>
</evidence>
<dbReference type="AlphaFoldDB" id="A0A4S5CJV2"/>
<dbReference type="Proteomes" id="UP000309618">
    <property type="component" value="Unassembled WGS sequence"/>
</dbReference>
<dbReference type="GO" id="GO:0008270">
    <property type="term" value="F:zinc ion binding"/>
    <property type="evidence" value="ECO:0007669"/>
    <property type="project" value="UniProtKB-KW"/>
</dbReference>
<keyword evidence="3" id="KW-0862">Zinc</keyword>
<feature type="domain" description="Zinc finger DksA/TraR C4-type" evidence="5">
    <location>
        <begin position="84"/>
        <end position="115"/>
    </location>
</feature>
<dbReference type="EMBL" id="SSUX01000011">
    <property type="protein sequence ID" value="THJ43638.1"/>
    <property type="molecule type" value="Genomic_DNA"/>
</dbReference>
<sequence>MNLGRVLTEEQRVGVIAKIHDELSGIKLKLPELRATIRGGEIYSDESMVASKHEENANAMMEINRLVHRQSLLVHALKMSDDIGFCEDCGNDVPYQRYVSNPAATCCMSCQEIREFKAKHVRQAA</sequence>
<keyword evidence="1" id="KW-0479">Metal-binding</keyword>
<organism evidence="6 7">
    <name type="scientific">Aeromonas veronii</name>
    <dbReference type="NCBI Taxonomy" id="654"/>
    <lineage>
        <taxon>Bacteria</taxon>
        <taxon>Pseudomonadati</taxon>
        <taxon>Pseudomonadota</taxon>
        <taxon>Gammaproteobacteria</taxon>
        <taxon>Aeromonadales</taxon>
        <taxon>Aeromonadaceae</taxon>
        <taxon>Aeromonas</taxon>
    </lineage>
</organism>
<feature type="zinc finger region" description="dksA C4-type" evidence="4">
    <location>
        <begin position="86"/>
        <end position="110"/>
    </location>
</feature>
<evidence type="ECO:0000256" key="2">
    <source>
        <dbReference type="ARBA" id="ARBA00022771"/>
    </source>
</evidence>
<evidence type="ECO:0000313" key="7">
    <source>
        <dbReference type="Proteomes" id="UP000309618"/>
    </source>
</evidence>
<evidence type="ECO:0000256" key="3">
    <source>
        <dbReference type="ARBA" id="ARBA00022833"/>
    </source>
</evidence>
<proteinExistence type="predicted"/>